<sequence>VGLSWVKAHVGIEGNKLADQFAKQAISTGEELELDIPAPRSFLNRKLKTHI</sequence>
<dbReference type="Proteomes" id="UP000499080">
    <property type="component" value="Unassembled WGS sequence"/>
</dbReference>
<dbReference type="SUPFAM" id="SSF53098">
    <property type="entry name" value="Ribonuclease H-like"/>
    <property type="match status" value="1"/>
</dbReference>
<protein>
    <recommendedName>
        <fullName evidence="1">RNase H type-1 domain-containing protein</fullName>
    </recommendedName>
</protein>
<evidence type="ECO:0000259" key="1">
    <source>
        <dbReference type="PROSITE" id="PS50879"/>
    </source>
</evidence>
<evidence type="ECO:0000313" key="3">
    <source>
        <dbReference type="Proteomes" id="UP000499080"/>
    </source>
</evidence>
<comment type="caution">
    <text evidence="2">The sequence shown here is derived from an EMBL/GenBank/DDBJ whole genome shotgun (WGS) entry which is preliminary data.</text>
</comment>
<feature type="non-terminal residue" evidence="2">
    <location>
        <position position="1"/>
    </location>
</feature>
<dbReference type="AlphaFoldDB" id="A0A4Y2QGT7"/>
<dbReference type="OrthoDB" id="411823at2759"/>
<dbReference type="InterPro" id="IPR036397">
    <property type="entry name" value="RNaseH_sf"/>
</dbReference>
<evidence type="ECO:0000313" key="2">
    <source>
        <dbReference type="EMBL" id="GBN62504.1"/>
    </source>
</evidence>
<dbReference type="GO" id="GO:0003676">
    <property type="term" value="F:nucleic acid binding"/>
    <property type="evidence" value="ECO:0007669"/>
    <property type="project" value="InterPro"/>
</dbReference>
<keyword evidence="3" id="KW-1185">Reference proteome</keyword>
<dbReference type="InterPro" id="IPR012337">
    <property type="entry name" value="RNaseH-like_sf"/>
</dbReference>
<dbReference type="InterPro" id="IPR002156">
    <property type="entry name" value="RNaseH_domain"/>
</dbReference>
<name>A0A4Y2QGT7_ARAVE</name>
<feature type="domain" description="RNase H type-1" evidence="1">
    <location>
        <begin position="1"/>
        <end position="27"/>
    </location>
</feature>
<reference evidence="2 3" key="1">
    <citation type="journal article" date="2019" name="Sci. Rep.">
        <title>Orb-weaving spider Araneus ventricosus genome elucidates the spidroin gene catalogue.</title>
        <authorList>
            <person name="Kono N."/>
            <person name="Nakamura H."/>
            <person name="Ohtoshi R."/>
            <person name="Moran D.A.P."/>
            <person name="Shinohara A."/>
            <person name="Yoshida Y."/>
            <person name="Fujiwara M."/>
            <person name="Mori M."/>
            <person name="Tomita M."/>
            <person name="Arakawa K."/>
        </authorList>
    </citation>
    <scope>NUCLEOTIDE SEQUENCE [LARGE SCALE GENOMIC DNA]</scope>
</reference>
<dbReference type="PROSITE" id="PS50879">
    <property type="entry name" value="RNASE_H_1"/>
    <property type="match status" value="1"/>
</dbReference>
<accession>A0A4Y2QGT7</accession>
<gene>
    <name evidence="2" type="ORF">AVEN_254782_1</name>
</gene>
<organism evidence="2 3">
    <name type="scientific">Araneus ventricosus</name>
    <name type="common">Orbweaver spider</name>
    <name type="synonym">Epeira ventricosa</name>
    <dbReference type="NCBI Taxonomy" id="182803"/>
    <lineage>
        <taxon>Eukaryota</taxon>
        <taxon>Metazoa</taxon>
        <taxon>Ecdysozoa</taxon>
        <taxon>Arthropoda</taxon>
        <taxon>Chelicerata</taxon>
        <taxon>Arachnida</taxon>
        <taxon>Araneae</taxon>
        <taxon>Araneomorphae</taxon>
        <taxon>Entelegynae</taxon>
        <taxon>Araneoidea</taxon>
        <taxon>Araneidae</taxon>
        <taxon>Araneus</taxon>
    </lineage>
</organism>
<dbReference type="GO" id="GO:0004523">
    <property type="term" value="F:RNA-DNA hybrid ribonuclease activity"/>
    <property type="evidence" value="ECO:0007669"/>
    <property type="project" value="InterPro"/>
</dbReference>
<proteinExistence type="predicted"/>
<dbReference type="Gene3D" id="3.30.420.10">
    <property type="entry name" value="Ribonuclease H-like superfamily/Ribonuclease H"/>
    <property type="match status" value="1"/>
</dbReference>
<dbReference type="EMBL" id="BGPR01013842">
    <property type="protein sequence ID" value="GBN62504.1"/>
    <property type="molecule type" value="Genomic_DNA"/>
</dbReference>